<evidence type="ECO:0000313" key="3">
    <source>
        <dbReference type="Proteomes" id="UP001575105"/>
    </source>
</evidence>
<feature type="region of interest" description="Disordered" evidence="1">
    <location>
        <begin position="1"/>
        <end position="45"/>
    </location>
</feature>
<organism evidence="2 3">
    <name type="scientific">Natronomicrosphaera hydrolytica</name>
    <dbReference type="NCBI Taxonomy" id="3242702"/>
    <lineage>
        <taxon>Bacteria</taxon>
        <taxon>Pseudomonadati</taxon>
        <taxon>Planctomycetota</taxon>
        <taxon>Phycisphaerae</taxon>
        <taxon>Phycisphaerales</taxon>
        <taxon>Phycisphaeraceae</taxon>
        <taxon>Natronomicrosphaera</taxon>
    </lineage>
</organism>
<comment type="caution">
    <text evidence="2">The sequence shown here is derived from an EMBL/GenBank/DDBJ whole genome shotgun (WGS) entry which is preliminary data.</text>
</comment>
<proteinExistence type="predicted"/>
<dbReference type="EMBL" id="JBGUBD010000010">
    <property type="protein sequence ID" value="MFA9479612.1"/>
    <property type="molecule type" value="Genomic_DNA"/>
</dbReference>
<accession>A0ABV4U7M3</accession>
<evidence type="ECO:0000256" key="1">
    <source>
        <dbReference type="SAM" id="MobiDB-lite"/>
    </source>
</evidence>
<evidence type="ECO:0000313" key="2">
    <source>
        <dbReference type="EMBL" id="MFA9479612.1"/>
    </source>
</evidence>
<gene>
    <name evidence="2" type="ORF">ACERK3_15090</name>
</gene>
<name>A0ABV4U7M3_9BACT</name>
<keyword evidence="3" id="KW-1185">Reference proteome</keyword>
<reference evidence="2 3" key="1">
    <citation type="submission" date="2024-08" db="EMBL/GenBank/DDBJ databases">
        <title>Whole-genome sequencing of halo(alkali)philic microorganisms from hypersaline lakes.</title>
        <authorList>
            <person name="Sorokin D.Y."/>
            <person name="Merkel A.Y."/>
            <person name="Messina E."/>
            <person name="Yakimov M."/>
        </authorList>
    </citation>
    <scope>NUCLEOTIDE SEQUENCE [LARGE SCALE GENOMIC DNA]</scope>
    <source>
        <strain evidence="2 3">AB-hyl4</strain>
    </source>
</reference>
<dbReference type="Proteomes" id="UP001575105">
    <property type="component" value="Unassembled WGS sequence"/>
</dbReference>
<feature type="compositionally biased region" description="Low complexity" evidence="1">
    <location>
        <begin position="15"/>
        <end position="28"/>
    </location>
</feature>
<dbReference type="RefSeq" id="WP_425346537.1">
    <property type="nucleotide sequence ID" value="NZ_JBGUBD010000010.1"/>
</dbReference>
<sequence length="121" mass="13457">MREESSVGQSMTINAPYTATSTATPTARRSLHMPFRGGGGTVGHRLRQNTVGKVVRTLRRKLTAKPVHDKSIRSYFEARRRAVNTLLDTSEVLNGNRPDADARLIQAVLTHDEPKTNQPQH</sequence>
<protein>
    <submittedName>
        <fullName evidence="2">Uncharacterized protein</fullName>
    </submittedName>
</protein>
<feature type="compositionally biased region" description="Polar residues" evidence="1">
    <location>
        <begin position="1"/>
        <end position="13"/>
    </location>
</feature>